<proteinExistence type="predicted"/>
<evidence type="ECO:0000313" key="1">
    <source>
        <dbReference type="EMBL" id="VCX41873.1"/>
    </source>
</evidence>
<organism evidence="1 2">
    <name type="scientific">Gulo gulo</name>
    <name type="common">Wolverine</name>
    <name type="synonym">Gluton</name>
    <dbReference type="NCBI Taxonomy" id="48420"/>
    <lineage>
        <taxon>Eukaryota</taxon>
        <taxon>Metazoa</taxon>
        <taxon>Chordata</taxon>
        <taxon>Craniata</taxon>
        <taxon>Vertebrata</taxon>
        <taxon>Euteleostomi</taxon>
        <taxon>Mammalia</taxon>
        <taxon>Eutheria</taxon>
        <taxon>Laurasiatheria</taxon>
        <taxon>Carnivora</taxon>
        <taxon>Caniformia</taxon>
        <taxon>Musteloidea</taxon>
        <taxon>Mustelidae</taxon>
        <taxon>Guloninae</taxon>
        <taxon>Gulo</taxon>
    </lineage>
</organism>
<gene>
    <name evidence="1" type="ORF">BN2614_LOCUS1</name>
</gene>
<keyword evidence="2" id="KW-1185">Reference proteome</keyword>
<dbReference type="Proteomes" id="UP000269945">
    <property type="component" value="Unassembled WGS sequence"/>
</dbReference>
<comment type="caution">
    <text evidence="1">The sequence shown here is derived from an EMBL/GenBank/DDBJ whole genome shotgun (WGS) entry which is preliminary data.</text>
</comment>
<dbReference type="EMBL" id="CYRY02046215">
    <property type="protein sequence ID" value="VCX41873.1"/>
    <property type="molecule type" value="Genomic_DNA"/>
</dbReference>
<reference evidence="1 2" key="1">
    <citation type="submission" date="2018-10" db="EMBL/GenBank/DDBJ databases">
        <authorList>
            <person name="Ekblom R."/>
            <person name="Jareborg N."/>
        </authorList>
    </citation>
    <scope>NUCLEOTIDE SEQUENCE [LARGE SCALE GENOMIC DNA]</scope>
    <source>
        <tissue evidence="1">Muscle</tissue>
    </source>
</reference>
<name>A0A9X9MCA5_GULGU</name>
<protein>
    <submittedName>
        <fullName evidence="1">Uncharacterized protein</fullName>
    </submittedName>
</protein>
<dbReference type="AlphaFoldDB" id="A0A9X9MCA5"/>
<evidence type="ECO:0000313" key="2">
    <source>
        <dbReference type="Proteomes" id="UP000269945"/>
    </source>
</evidence>
<accession>A0A9X9MCA5</accession>
<sequence length="48" mass="5643">MSCYLQILHKEIDVSRNEAPLPRSQKHQPNTLETAYKKEPDCLVQRAY</sequence>